<dbReference type="STRING" id="479433.Caci_4549"/>
<dbReference type="InParanoid" id="C7PXV1"/>
<keyword evidence="2" id="KW-0223">Dioxygenase</keyword>
<dbReference type="Pfam" id="PF18029">
    <property type="entry name" value="Glyoxalase_6"/>
    <property type="match status" value="1"/>
</dbReference>
<keyword evidence="3" id="KW-1185">Reference proteome</keyword>
<dbReference type="HOGENOM" id="CLU_069623_3_0_11"/>
<keyword evidence="2" id="KW-0560">Oxidoreductase</keyword>
<dbReference type="KEGG" id="cai:Caci_4549"/>
<dbReference type="CDD" id="cd07247">
    <property type="entry name" value="SgaA_N_like"/>
    <property type="match status" value="2"/>
</dbReference>
<gene>
    <name evidence="2" type="ordered locus">Caci_4549</name>
</gene>
<feature type="domain" description="VOC" evidence="1">
    <location>
        <begin position="138"/>
        <end position="250"/>
    </location>
</feature>
<reference evidence="2 3" key="1">
    <citation type="journal article" date="2009" name="Stand. Genomic Sci.">
        <title>Complete genome sequence of Catenulispora acidiphila type strain (ID 139908).</title>
        <authorList>
            <person name="Copeland A."/>
            <person name="Lapidus A."/>
            <person name="Glavina Del Rio T."/>
            <person name="Nolan M."/>
            <person name="Lucas S."/>
            <person name="Chen F."/>
            <person name="Tice H."/>
            <person name="Cheng J.F."/>
            <person name="Bruce D."/>
            <person name="Goodwin L."/>
            <person name="Pitluck S."/>
            <person name="Mikhailova N."/>
            <person name="Pati A."/>
            <person name="Ivanova N."/>
            <person name="Mavromatis K."/>
            <person name="Chen A."/>
            <person name="Palaniappan K."/>
            <person name="Chain P."/>
            <person name="Land M."/>
            <person name="Hauser L."/>
            <person name="Chang Y.J."/>
            <person name="Jeffries C.D."/>
            <person name="Chertkov O."/>
            <person name="Brettin T."/>
            <person name="Detter J.C."/>
            <person name="Han C."/>
            <person name="Ali Z."/>
            <person name="Tindall B.J."/>
            <person name="Goker M."/>
            <person name="Bristow J."/>
            <person name="Eisen J.A."/>
            <person name="Markowitz V."/>
            <person name="Hugenholtz P."/>
            <person name="Kyrpides N.C."/>
            <person name="Klenk H.P."/>
        </authorList>
    </citation>
    <scope>NUCLEOTIDE SEQUENCE [LARGE SCALE GENOMIC DNA]</scope>
    <source>
        <strain evidence="3">DSM 44928 / JCM 14897 / NBRC 102108 / NRRL B-24433 / ID139908</strain>
    </source>
</reference>
<dbReference type="PROSITE" id="PS51819">
    <property type="entry name" value="VOC"/>
    <property type="match status" value="2"/>
</dbReference>
<dbReference type="eggNOG" id="COG3324">
    <property type="taxonomic scope" value="Bacteria"/>
</dbReference>
<dbReference type="Pfam" id="PF00903">
    <property type="entry name" value="Glyoxalase"/>
    <property type="match status" value="1"/>
</dbReference>
<dbReference type="Proteomes" id="UP000000851">
    <property type="component" value="Chromosome"/>
</dbReference>
<feature type="domain" description="VOC" evidence="1">
    <location>
        <begin position="10"/>
        <end position="124"/>
    </location>
</feature>
<name>C7PXV1_CATAD</name>
<dbReference type="InterPro" id="IPR052164">
    <property type="entry name" value="Anthracycline_SecMetBiosynth"/>
</dbReference>
<organism evidence="2 3">
    <name type="scientific">Catenulispora acidiphila (strain DSM 44928 / JCM 14897 / NBRC 102108 / NRRL B-24433 / ID139908)</name>
    <dbReference type="NCBI Taxonomy" id="479433"/>
    <lineage>
        <taxon>Bacteria</taxon>
        <taxon>Bacillati</taxon>
        <taxon>Actinomycetota</taxon>
        <taxon>Actinomycetes</taxon>
        <taxon>Catenulisporales</taxon>
        <taxon>Catenulisporaceae</taxon>
        <taxon>Catenulispora</taxon>
    </lineage>
</organism>
<dbReference type="RefSeq" id="WP_015793140.1">
    <property type="nucleotide sequence ID" value="NC_013131.1"/>
</dbReference>
<dbReference type="InterPro" id="IPR004360">
    <property type="entry name" value="Glyas_Fos-R_dOase_dom"/>
</dbReference>
<dbReference type="AlphaFoldDB" id="C7PXV1"/>
<dbReference type="InterPro" id="IPR029068">
    <property type="entry name" value="Glyas_Bleomycin-R_OHBP_Dase"/>
</dbReference>
<dbReference type="SUPFAM" id="SSF54593">
    <property type="entry name" value="Glyoxalase/Bleomycin resistance protein/Dihydroxybiphenyl dioxygenase"/>
    <property type="match status" value="2"/>
</dbReference>
<dbReference type="InterPro" id="IPR041581">
    <property type="entry name" value="Glyoxalase_6"/>
</dbReference>
<evidence type="ECO:0000313" key="2">
    <source>
        <dbReference type="EMBL" id="ACU73411.1"/>
    </source>
</evidence>
<dbReference type="GO" id="GO:0051213">
    <property type="term" value="F:dioxygenase activity"/>
    <property type="evidence" value="ECO:0007669"/>
    <property type="project" value="UniProtKB-KW"/>
</dbReference>
<dbReference type="InterPro" id="IPR037523">
    <property type="entry name" value="VOC_core"/>
</dbReference>
<dbReference type="OrthoDB" id="9793039at2"/>
<evidence type="ECO:0000259" key="1">
    <source>
        <dbReference type="PROSITE" id="PS51819"/>
    </source>
</evidence>
<protein>
    <submittedName>
        <fullName evidence="2">Glyoxalase/bleomycin resistance protein/dioxygenase</fullName>
    </submittedName>
</protein>
<accession>C7PXV1</accession>
<dbReference type="EMBL" id="CP001700">
    <property type="protein sequence ID" value="ACU73411.1"/>
    <property type="molecule type" value="Genomic_DNA"/>
</dbReference>
<dbReference type="Gene3D" id="3.10.180.10">
    <property type="entry name" value="2,3-Dihydroxybiphenyl 1,2-Dioxygenase, domain 1"/>
    <property type="match status" value="2"/>
</dbReference>
<dbReference type="PANTHER" id="PTHR33993">
    <property type="entry name" value="GLYOXALASE-RELATED"/>
    <property type="match status" value="1"/>
</dbReference>
<sequence length="258" mass="27074">MKPTEAAIGAPCWAELGTADVPESGEFYSTLFGWTVTTDPRTEAGGYTIAALHDVPVAALSPLYAPGQPVAWTVSFAVLDADATAGRAAEEGGAVLMAPMDIFDSGRFAVLRDPAGAMFTVWQPRAFQGFGLWDEPAAACWVELATRDVPAASAFYQSLLGWSVSSDAYSHLSAAGREFGGVQDMNATGVPEDVAAHWLLYFKTQDTAATTKQAAELGAQILAGPFRLPGTGYVATLRDPQGAVFALYEPDGEDAEAA</sequence>
<evidence type="ECO:0000313" key="3">
    <source>
        <dbReference type="Proteomes" id="UP000000851"/>
    </source>
</evidence>
<proteinExistence type="predicted"/>
<dbReference type="PANTHER" id="PTHR33993:SF14">
    <property type="entry name" value="GB|AAF24581.1"/>
    <property type="match status" value="1"/>
</dbReference>